<dbReference type="SUPFAM" id="SSF158446">
    <property type="entry name" value="IVS-encoded protein-like"/>
    <property type="match status" value="1"/>
</dbReference>
<organism evidence="1 2">
    <name type="scientific">Paucihalobacter ruber</name>
    <dbReference type="NCBI Taxonomy" id="2567861"/>
    <lineage>
        <taxon>Bacteria</taxon>
        <taxon>Pseudomonadati</taxon>
        <taxon>Bacteroidota</taxon>
        <taxon>Flavobacteriia</taxon>
        <taxon>Flavobacteriales</taxon>
        <taxon>Flavobacteriaceae</taxon>
        <taxon>Paucihalobacter</taxon>
    </lineage>
</organism>
<dbReference type="RefSeq" id="WP_140991306.1">
    <property type="nucleotide sequence ID" value="NZ_VHIQ01000007.1"/>
</dbReference>
<dbReference type="OrthoDB" id="9811959at2"/>
<comment type="caution">
    <text evidence="1">The sequence shown here is derived from an EMBL/GenBank/DDBJ whole genome shotgun (WGS) entry which is preliminary data.</text>
</comment>
<accession>A0A506PF30</accession>
<dbReference type="Proteomes" id="UP000317332">
    <property type="component" value="Unassembled WGS sequence"/>
</dbReference>
<protein>
    <submittedName>
        <fullName evidence="1">Four helix bundle protein</fullName>
    </submittedName>
</protein>
<dbReference type="InterPro" id="IPR012657">
    <property type="entry name" value="23S_rRNA-intervening_sequence"/>
</dbReference>
<keyword evidence="2" id="KW-1185">Reference proteome</keyword>
<dbReference type="PANTHER" id="PTHR38471">
    <property type="entry name" value="FOUR HELIX BUNDLE PROTEIN"/>
    <property type="match status" value="1"/>
</dbReference>
<name>A0A506PF30_9FLAO</name>
<dbReference type="Pfam" id="PF05635">
    <property type="entry name" value="23S_rRNA_IVP"/>
    <property type="match status" value="1"/>
</dbReference>
<dbReference type="NCBIfam" id="TIGR02436">
    <property type="entry name" value="four helix bundle protein"/>
    <property type="match status" value="1"/>
</dbReference>
<evidence type="ECO:0000313" key="2">
    <source>
        <dbReference type="Proteomes" id="UP000317332"/>
    </source>
</evidence>
<dbReference type="EMBL" id="VHIQ01000007">
    <property type="protein sequence ID" value="TPV31995.1"/>
    <property type="molecule type" value="Genomic_DNA"/>
</dbReference>
<proteinExistence type="predicted"/>
<dbReference type="PANTHER" id="PTHR38471:SF2">
    <property type="entry name" value="FOUR HELIX BUNDLE PROTEIN"/>
    <property type="match status" value="1"/>
</dbReference>
<evidence type="ECO:0000313" key="1">
    <source>
        <dbReference type="EMBL" id="TPV31995.1"/>
    </source>
</evidence>
<sequence length="123" mass="14457">MEKKYHFKFEDLIMYQKALDFGDYVFEQIKSFPKEETYRLSSQFIRAADAIALNIAEGSSSTKLNFNRYLQIAWDSAHECVVCSTKALRRGFIDKQTDEKNRELVTELSKMITSYKNYIKSNK</sequence>
<dbReference type="AlphaFoldDB" id="A0A506PF30"/>
<dbReference type="InterPro" id="IPR036583">
    <property type="entry name" value="23S_rRNA_IVS_sf"/>
</dbReference>
<reference evidence="1 2" key="1">
    <citation type="submission" date="2019-06" db="EMBL/GenBank/DDBJ databases">
        <title>Flavobacteriaceae Paucihalobacterium erythroidium CWB-1, complete genome.</title>
        <authorList>
            <person name="Wu S."/>
        </authorList>
    </citation>
    <scope>NUCLEOTIDE SEQUENCE [LARGE SCALE GENOMIC DNA]</scope>
    <source>
        <strain evidence="1 2">CWB-1</strain>
    </source>
</reference>
<gene>
    <name evidence="1" type="ORF">FJ651_14380</name>
</gene>
<dbReference type="CDD" id="cd16377">
    <property type="entry name" value="23S_rRNA_IVP_like"/>
    <property type="match status" value="1"/>
</dbReference>
<dbReference type="Gene3D" id="1.20.1440.60">
    <property type="entry name" value="23S rRNA-intervening sequence"/>
    <property type="match status" value="1"/>
</dbReference>